<dbReference type="AlphaFoldDB" id="A0A090D943"/>
<sequence length="48" mass="5102">MLRVAVPRKVIGDVLGHRSTGSTAPYLKLATEDLRAIALDVPGMEVLA</sequence>
<proteinExistence type="predicted"/>
<dbReference type="EMBL" id="CCMZ01000001">
    <property type="protein sequence ID" value="CDX11370.1"/>
    <property type="molecule type" value="Genomic_DNA"/>
</dbReference>
<reference evidence="2" key="1">
    <citation type="submission" date="2014-08" db="EMBL/GenBank/DDBJ databases">
        <authorList>
            <person name="Moulin L."/>
        </authorList>
    </citation>
    <scope>NUCLEOTIDE SEQUENCE [LARGE SCALE GENOMIC DNA]</scope>
</reference>
<gene>
    <name evidence="1" type="ORF">MPL3356_10016</name>
</gene>
<dbReference type="Proteomes" id="UP000045285">
    <property type="component" value="Unassembled WGS sequence"/>
</dbReference>
<keyword evidence="2" id="KW-1185">Reference proteome</keyword>
<accession>A0A090D943</accession>
<name>A0A090D943_MESPL</name>
<organism evidence="1 2">
    <name type="scientific">Mesorhizobium plurifarium</name>
    <dbReference type="NCBI Taxonomy" id="69974"/>
    <lineage>
        <taxon>Bacteria</taxon>
        <taxon>Pseudomonadati</taxon>
        <taxon>Pseudomonadota</taxon>
        <taxon>Alphaproteobacteria</taxon>
        <taxon>Hyphomicrobiales</taxon>
        <taxon>Phyllobacteriaceae</taxon>
        <taxon>Mesorhizobium</taxon>
    </lineage>
</organism>
<evidence type="ECO:0000313" key="2">
    <source>
        <dbReference type="Proteomes" id="UP000045285"/>
    </source>
</evidence>
<evidence type="ECO:0000313" key="1">
    <source>
        <dbReference type="EMBL" id="CDX11370.1"/>
    </source>
</evidence>
<protein>
    <submittedName>
        <fullName evidence="1">Putative integrase/recombinase y4gC</fullName>
    </submittedName>
</protein>